<dbReference type="InterPro" id="IPR035965">
    <property type="entry name" value="PAS-like_dom_sf"/>
</dbReference>
<dbReference type="AlphaFoldDB" id="A0A1R4B6C6"/>
<dbReference type="Pfam" id="PF00989">
    <property type="entry name" value="PAS"/>
    <property type="match status" value="1"/>
</dbReference>
<keyword evidence="3" id="KW-1185">Reference proteome</keyword>
<dbReference type="SUPFAM" id="SSF55785">
    <property type="entry name" value="PYP-like sensor domain (PAS domain)"/>
    <property type="match status" value="1"/>
</dbReference>
<sequence>MLSMPAEFEQFHWMVDMVQNVDMGLVVLDKDFTIQVWNGFMTHHSGKQAGDVIGKTLFEVFPEIPEHWFRLKAKPVYDLGCRSFITWQQRPYLFKCRNVRPITQQADFMYQNITLNPMRNPTGQVKSLFLSIEDATSEALASLMVKENNR</sequence>
<dbReference type="STRING" id="1918946.VPAL9027_02459"/>
<feature type="domain" description="PAS fold" evidence="1">
    <location>
        <begin position="15"/>
        <end position="134"/>
    </location>
</feature>
<evidence type="ECO:0000313" key="2">
    <source>
        <dbReference type="EMBL" id="SJL84474.1"/>
    </source>
</evidence>
<dbReference type="GO" id="GO:0006355">
    <property type="term" value="P:regulation of DNA-templated transcription"/>
    <property type="evidence" value="ECO:0007669"/>
    <property type="project" value="InterPro"/>
</dbReference>
<dbReference type="InterPro" id="IPR013767">
    <property type="entry name" value="PAS_fold"/>
</dbReference>
<gene>
    <name evidence="2" type="ORF">VPAL9027_02459</name>
</gene>
<dbReference type="OrthoDB" id="9812260at2"/>
<reference evidence="2 3" key="1">
    <citation type="submission" date="2017-02" db="EMBL/GenBank/DDBJ databases">
        <authorList>
            <person name="Peterson S.W."/>
        </authorList>
    </citation>
    <scope>NUCLEOTIDE SEQUENCE [LARGE SCALE GENOMIC DNA]</scope>
    <source>
        <strain evidence="2 3">CECT 9027</strain>
    </source>
</reference>
<protein>
    <submittedName>
        <fullName evidence="2">PAS fold protein</fullName>
    </submittedName>
</protein>
<dbReference type="Proteomes" id="UP000189475">
    <property type="component" value="Unassembled WGS sequence"/>
</dbReference>
<dbReference type="EMBL" id="FUFT01000005">
    <property type="protein sequence ID" value="SJL84474.1"/>
    <property type="molecule type" value="Genomic_DNA"/>
</dbReference>
<accession>A0A1R4B6C6</accession>
<dbReference type="RefSeq" id="WP_077314837.1">
    <property type="nucleotide sequence ID" value="NZ_AP024888.1"/>
</dbReference>
<name>A0A1R4B6C6_9VIBR</name>
<dbReference type="Gene3D" id="3.30.450.20">
    <property type="entry name" value="PAS domain"/>
    <property type="match status" value="1"/>
</dbReference>
<proteinExistence type="predicted"/>
<organism evidence="2 3">
    <name type="scientific">Vibrio palustris</name>
    <dbReference type="NCBI Taxonomy" id="1918946"/>
    <lineage>
        <taxon>Bacteria</taxon>
        <taxon>Pseudomonadati</taxon>
        <taxon>Pseudomonadota</taxon>
        <taxon>Gammaproteobacteria</taxon>
        <taxon>Vibrionales</taxon>
        <taxon>Vibrionaceae</taxon>
        <taxon>Vibrio</taxon>
    </lineage>
</organism>
<evidence type="ECO:0000313" key="3">
    <source>
        <dbReference type="Proteomes" id="UP000189475"/>
    </source>
</evidence>
<evidence type="ECO:0000259" key="1">
    <source>
        <dbReference type="Pfam" id="PF00989"/>
    </source>
</evidence>